<dbReference type="InterPro" id="IPR025476">
    <property type="entry name" value="Helitron_helicase-like"/>
</dbReference>
<dbReference type="AlphaFoldDB" id="A0A0D3BYM2"/>
<dbReference type="EnsemblPlants" id="Bo4g125780.1">
    <property type="protein sequence ID" value="Bo4g125780.1"/>
    <property type="gene ID" value="Bo4g125780"/>
</dbReference>
<evidence type="ECO:0000313" key="4">
    <source>
        <dbReference type="Proteomes" id="UP000032141"/>
    </source>
</evidence>
<sequence length="625" mass="71000">MKRKRNDPDKPSGHSHFTPAKKPSVISSDNKQNEHNDNRMFPATVNPSVPIQSIFRSLFQDLRHSPISNITRSHDQQTSLKPSTPINKRKCVLGLDLMTNETDGTPAQRSCVTEFASKQVSTSRHTANYTNAKTQRKKPRTVLQDITNISSSFLNINEDSSNQTFEATIDGPLTDVSEDDEMSAAYDSDYGGTIEDNVEVNWDCSSQERTDSESESDDIVVSVNQVTDLKKYNDEGDPTYTCSYCGTIMWYNERVNKRKNTRTPSFALCCLQGQVQLPLLKEPPEVLKNLLEGNDPLSKHFQRNSRPYNMVFSFTSLGGKCERSVQKGIGPNTFQLQGENYHLMGSLTPGDGKKAKFGQMYIVDTENEIENRANALSKPGQTFQPKKKDNLKKEIIELLMKMLDEVNPYVKQFRSAKDRFKMQPENAYHMRIVSDQVTDGRTYNTPTASEVAALIPGDFNLDMDKRDIVLQQNSGKLLRISEIHASYLALQYPLLFTYGEDGFTLGIKKRVSAATKKFKKDTISMRQFFAFRMQERKNESHTLLHSRRLFQQFFVDAYTTMESNCLRYLKLNQFTLRSDSYDSLSESESVGKVDMHDQGSAFVLPASFTGGPRYMRNNYLDAMAI</sequence>
<dbReference type="PANTHER" id="PTHR45786">
    <property type="entry name" value="DNA BINDING PROTEIN-LIKE"/>
    <property type="match status" value="1"/>
</dbReference>
<evidence type="ECO:0000259" key="2">
    <source>
        <dbReference type="Pfam" id="PF14214"/>
    </source>
</evidence>
<dbReference type="OMA" id="TIMWYNE"/>
<evidence type="ECO:0000256" key="1">
    <source>
        <dbReference type="SAM" id="MobiDB-lite"/>
    </source>
</evidence>
<keyword evidence="4" id="KW-1185">Reference proteome</keyword>
<evidence type="ECO:0000313" key="3">
    <source>
        <dbReference type="EnsemblPlants" id="Bo4g125780.1"/>
    </source>
</evidence>
<organism evidence="3 4">
    <name type="scientific">Brassica oleracea var. oleracea</name>
    <dbReference type="NCBI Taxonomy" id="109376"/>
    <lineage>
        <taxon>Eukaryota</taxon>
        <taxon>Viridiplantae</taxon>
        <taxon>Streptophyta</taxon>
        <taxon>Embryophyta</taxon>
        <taxon>Tracheophyta</taxon>
        <taxon>Spermatophyta</taxon>
        <taxon>Magnoliopsida</taxon>
        <taxon>eudicotyledons</taxon>
        <taxon>Gunneridae</taxon>
        <taxon>Pentapetalae</taxon>
        <taxon>rosids</taxon>
        <taxon>malvids</taxon>
        <taxon>Brassicales</taxon>
        <taxon>Brassicaceae</taxon>
        <taxon>Brassiceae</taxon>
        <taxon>Brassica</taxon>
    </lineage>
</organism>
<protein>
    <recommendedName>
        <fullName evidence="2">Helitron helicase-like domain-containing protein</fullName>
    </recommendedName>
</protein>
<dbReference type="STRING" id="109376.A0A0D3BYM2"/>
<dbReference type="HOGENOM" id="CLU_001324_5_9_1"/>
<feature type="compositionally biased region" description="Basic and acidic residues" evidence="1">
    <location>
        <begin position="1"/>
        <end position="12"/>
    </location>
</feature>
<dbReference type="PANTHER" id="PTHR45786:SF66">
    <property type="entry name" value="HOOK MOTIF PROTEIN, PUTATIVE-RELATED"/>
    <property type="match status" value="1"/>
</dbReference>
<reference evidence="3" key="2">
    <citation type="submission" date="2015-03" db="UniProtKB">
        <authorList>
            <consortium name="EnsemblPlants"/>
        </authorList>
    </citation>
    <scope>IDENTIFICATION</scope>
</reference>
<reference evidence="3 4" key="1">
    <citation type="journal article" date="2014" name="Genome Biol.">
        <title>Transcriptome and methylome profiling reveals relics of genome dominance in the mesopolyploid Brassica oleracea.</title>
        <authorList>
            <person name="Parkin I.A."/>
            <person name="Koh C."/>
            <person name="Tang H."/>
            <person name="Robinson S.J."/>
            <person name="Kagale S."/>
            <person name="Clarke W.E."/>
            <person name="Town C.D."/>
            <person name="Nixon J."/>
            <person name="Krishnakumar V."/>
            <person name="Bidwell S.L."/>
            <person name="Denoeud F."/>
            <person name="Belcram H."/>
            <person name="Links M.G."/>
            <person name="Just J."/>
            <person name="Clarke C."/>
            <person name="Bender T."/>
            <person name="Huebert T."/>
            <person name="Mason A.S."/>
            <person name="Pires J.C."/>
            <person name="Barker G."/>
            <person name="Moore J."/>
            <person name="Walley P.G."/>
            <person name="Manoli S."/>
            <person name="Batley J."/>
            <person name="Edwards D."/>
            <person name="Nelson M.N."/>
            <person name="Wang X."/>
            <person name="Paterson A.H."/>
            <person name="King G."/>
            <person name="Bancroft I."/>
            <person name="Chalhoub B."/>
            <person name="Sharpe A.G."/>
        </authorList>
    </citation>
    <scope>NUCLEOTIDE SEQUENCE</scope>
    <source>
        <strain evidence="3 4">cv. TO1000</strain>
    </source>
</reference>
<dbReference type="Pfam" id="PF14214">
    <property type="entry name" value="Helitron_like_N"/>
    <property type="match status" value="1"/>
</dbReference>
<accession>A0A0D3BYM2</accession>
<dbReference type="Proteomes" id="UP000032141">
    <property type="component" value="Chromosome C4"/>
</dbReference>
<dbReference type="Gramene" id="Bo4g125780.1">
    <property type="protein sequence ID" value="Bo4g125780.1"/>
    <property type="gene ID" value="Bo4g125780"/>
</dbReference>
<dbReference type="eggNOG" id="KOG0987">
    <property type="taxonomic scope" value="Eukaryota"/>
</dbReference>
<name>A0A0D3BYM2_BRAOL</name>
<feature type="region of interest" description="Disordered" evidence="1">
    <location>
        <begin position="1"/>
        <end position="45"/>
    </location>
</feature>
<feature type="domain" description="Helitron helicase-like" evidence="2">
    <location>
        <begin position="528"/>
        <end position="625"/>
    </location>
</feature>
<proteinExistence type="predicted"/>